<dbReference type="AlphaFoldDB" id="A0AAU8LY34"/>
<protein>
    <submittedName>
        <fullName evidence="2">OmpW family outer membrane protein</fullName>
    </submittedName>
</protein>
<dbReference type="InterPro" id="IPR011250">
    <property type="entry name" value="OMP/PagP_B-barrel"/>
</dbReference>
<dbReference type="Gene3D" id="2.40.160.20">
    <property type="match status" value="1"/>
</dbReference>
<dbReference type="PROSITE" id="PS51257">
    <property type="entry name" value="PROKAR_LIPOPROTEIN"/>
    <property type="match status" value="1"/>
</dbReference>
<keyword evidence="1" id="KW-0732">Signal</keyword>
<reference evidence="2" key="2">
    <citation type="submission" date="2024-06" db="EMBL/GenBank/DDBJ databases">
        <authorList>
            <person name="Plum-Jensen L.E."/>
            <person name="Schramm A."/>
            <person name="Marshall I.P.G."/>
        </authorList>
    </citation>
    <scope>NUCLEOTIDE SEQUENCE</scope>
    <source>
        <strain evidence="2">Rat1</strain>
    </source>
</reference>
<organism evidence="2">
    <name type="scientific">Candidatus Electrothrix aestuarii</name>
    <dbReference type="NCBI Taxonomy" id="3062594"/>
    <lineage>
        <taxon>Bacteria</taxon>
        <taxon>Pseudomonadati</taxon>
        <taxon>Thermodesulfobacteriota</taxon>
        <taxon>Desulfobulbia</taxon>
        <taxon>Desulfobulbales</taxon>
        <taxon>Desulfobulbaceae</taxon>
        <taxon>Candidatus Electrothrix</taxon>
    </lineage>
</organism>
<dbReference type="KEGG" id="eaj:Q3M24_04575"/>
<reference evidence="2" key="1">
    <citation type="journal article" date="2024" name="Syst. Appl. Microbiol.">
        <title>First single-strain enrichments of Electrothrix cable bacteria, description of E. aestuarii sp. nov. and E. rattekaaiensis sp. nov., and proposal of a cable bacteria taxonomy following the rules of the SeqCode.</title>
        <authorList>
            <person name="Plum-Jensen L.E."/>
            <person name="Schramm A."/>
            <person name="Marshall I.P.G."/>
        </authorList>
    </citation>
    <scope>NUCLEOTIDE SEQUENCE</scope>
    <source>
        <strain evidence="2">Rat1</strain>
    </source>
</reference>
<dbReference type="GO" id="GO:0055085">
    <property type="term" value="P:transmembrane transport"/>
    <property type="evidence" value="ECO:0007669"/>
    <property type="project" value="TreeGrafter"/>
</dbReference>
<dbReference type="SUPFAM" id="SSF56925">
    <property type="entry name" value="OMPA-like"/>
    <property type="match status" value="1"/>
</dbReference>
<accession>A0AAU8LY34</accession>
<evidence type="ECO:0000313" key="2">
    <source>
        <dbReference type="EMBL" id="XCN74038.1"/>
    </source>
</evidence>
<evidence type="ECO:0000256" key="1">
    <source>
        <dbReference type="SAM" id="SignalP"/>
    </source>
</evidence>
<dbReference type="InterPro" id="IPR005618">
    <property type="entry name" value="OMPW"/>
</dbReference>
<dbReference type="Pfam" id="PF03922">
    <property type="entry name" value="OmpW"/>
    <property type="match status" value="1"/>
</dbReference>
<dbReference type="EMBL" id="CP159373">
    <property type="protein sequence ID" value="XCN74038.1"/>
    <property type="molecule type" value="Genomic_DNA"/>
</dbReference>
<proteinExistence type="predicted"/>
<name>A0AAU8LY34_9BACT</name>
<dbReference type="PANTHER" id="PTHR36920">
    <property type="match status" value="1"/>
</dbReference>
<dbReference type="GO" id="GO:0019867">
    <property type="term" value="C:outer membrane"/>
    <property type="evidence" value="ECO:0007669"/>
    <property type="project" value="InterPro"/>
</dbReference>
<dbReference type="PANTHER" id="PTHR36920:SF1">
    <property type="entry name" value="OUTER MEMBRANE PROTEIN W"/>
    <property type="match status" value="1"/>
</dbReference>
<feature type="signal peptide" evidence="1">
    <location>
        <begin position="1"/>
        <end position="26"/>
    </location>
</feature>
<feature type="chain" id="PRO_5043336243" evidence="1">
    <location>
        <begin position="27"/>
        <end position="240"/>
    </location>
</feature>
<sequence>MHVLSKFGVAAFVLGMSCGMGSTVMAAHSAGDVLLRVGAVTVMPDSESSAVTNLPDGVDDARVSVEDDTQLSLTATYMLTNNLGLELLAATPFTHDIVGEGDIEGVAVGETMHLPPTLSLQYHFGSENGIFNPYVGVGLNVTMFFDEEVDGQLVDTLNTLPTIAALGGISSVDMELDPSVGIAAQAGVDVKVAENWYLNAAVWYIDISTTAELTTDLGTTHEVDVDIDPWVVNVAVAYKF</sequence>
<gene>
    <name evidence="2" type="ORF">Q3M24_04575</name>
</gene>